<evidence type="ECO:0000256" key="2">
    <source>
        <dbReference type="ARBA" id="ARBA00022692"/>
    </source>
</evidence>
<feature type="transmembrane region" description="Helical" evidence="7">
    <location>
        <begin position="19"/>
        <end position="38"/>
    </location>
</feature>
<evidence type="ECO:0000256" key="5">
    <source>
        <dbReference type="ARBA" id="ARBA00038359"/>
    </source>
</evidence>
<keyword evidence="3 7" id="KW-1133">Transmembrane helix</keyword>
<evidence type="ECO:0000259" key="8">
    <source>
        <dbReference type="Pfam" id="PF20684"/>
    </source>
</evidence>
<evidence type="ECO:0000256" key="3">
    <source>
        <dbReference type="ARBA" id="ARBA00022989"/>
    </source>
</evidence>
<evidence type="ECO:0000256" key="1">
    <source>
        <dbReference type="ARBA" id="ARBA00004141"/>
    </source>
</evidence>
<evidence type="ECO:0000313" key="10">
    <source>
        <dbReference type="Proteomes" id="UP001465668"/>
    </source>
</evidence>
<feature type="transmembrane region" description="Helical" evidence="7">
    <location>
        <begin position="50"/>
        <end position="72"/>
    </location>
</feature>
<sequence>MSSAAEIAAYDSQVYESSIAVWIPTGLAALFLAVRLYVRRSRLKTWLWDDCWLVLAYVCLLIGAILISVSFVSDISVNDGKRHFFFYHQLSSSILTLATTWSKCAFVMTLWRLTNRIDARICLIFMVVSSHLLVIVGILGIYVPACGDPKIPLRPYYSGQCLNEPAIRTLFITPIVYGGIMDVLLSMFPWFIVRKLQLEKQERLGVAVAMGLGALTGIIVILRAALQYKRLVGRFESFHADSLVFLQIFNTLEPSITVILQTIPIFRVLFMESKNSRIKYNAYNAQSQLRSPTSDIELVRNNGLSKRVLSSVHPGGYTELGIVHLTVGPGGRIVEVKQDMFSDDNARGDGKLQSDRARVSSVQRMDE</sequence>
<protein>
    <submittedName>
        <fullName evidence="9">Integral membrane protein</fullName>
    </submittedName>
</protein>
<comment type="caution">
    <text evidence="9">The sequence shown here is derived from an EMBL/GenBank/DDBJ whole genome shotgun (WGS) entry which is preliminary data.</text>
</comment>
<dbReference type="Proteomes" id="UP001465668">
    <property type="component" value="Unassembled WGS sequence"/>
</dbReference>
<evidence type="ECO:0000256" key="6">
    <source>
        <dbReference type="SAM" id="MobiDB-lite"/>
    </source>
</evidence>
<name>A0ABR2XB31_9PEZI</name>
<keyword evidence="2 7" id="KW-0812">Transmembrane</keyword>
<comment type="similarity">
    <text evidence="5">Belongs to the SAT4 family.</text>
</comment>
<keyword evidence="10" id="KW-1185">Reference proteome</keyword>
<dbReference type="PANTHER" id="PTHR33048">
    <property type="entry name" value="PTH11-LIKE INTEGRAL MEMBRANE PROTEIN (AFU_ORTHOLOGUE AFUA_5G11245)"/>
    <property type="match status" value="1"/>
</dbReference>
<proteinExistence type="inferred from homology"/>
<organism evidence="9 10">
    <name type="scientific">Seiridium cardinale</name>
    <dbReference type="NCBI Taxonomy" id="138064"/>
    <lineage>
        <taxon>Eukaryota</taxon>
        <taxon>Fungi</taxon>
        <taxon>Dikarya</taxon>
        <taxon>Ascomycota</taxon>
        <taxon>Pezizomycotina</taxon>
        <taxon>Sordariomycetes</taxon>
        <taxon>Xylariomycetidae</taxon>
        <taxon>Amphisphaeriales</taxon>
        <taxon>Sporocadaceae</taxon>
        <taxon>Seiridium</taxon>
    </lineage>
</organism>
<feature type="region of interest" description="Disordered" evidence="6">
    <location>
        <begin position="344"/>
        <end position="367"/>
    </location>
</feature>
<dbReference type="InterPro" id="IPR049326">
    <property type="entry name" value="Rhodopsin_dom_fungi"/>
</dbReference>
<reference evidence="9 10" key="1">
    <citation type="submission" date="2024-02" db="EMBL/GenBank/DDBJ databases">
        <title>First draft genome assembly of two strains of Seiridium cardinale.</title>
        <authorList>
            <person name="Emiliani G."/>
            <person name="Scali E."/>
        </authorList>
    </citation>
    <scope>NUCLEOTIDE SEQUENCE [LARGE SCALE GENOMIC DNA]</scope>
    <source>
        <strain evidence="9 10">BM-138-000479</strain>
    </source>
</reference>
<evidence type="ECO:0000256" key="7">
    <source>
        <dbReference type="SAM" id="Phobius"/>
    </source>
</evidence>
<evidence type="ECO:0000313" key="9">
    <source>
        <dbReference type="EMBL" id="KAK9770969.1"/>
    </source>
</evidence>
<dbReference type="EMBL" id="JARVKM010000082">
    <property type="protein sequence ID" value="KAK9770969.1"/>
    <property type="molecule type" value="Genomic_DNA"/>
</dbReference>
<dbReference type="InterPro" id="IPR052337">
    <property type="entry name" value="SAT4-like"/>
</dbReference>
<comment type="subcellular location">
    <subcellularLocation>
        <location evidence="1">Membrane</location>
        <topology evidence="1">Multi-pass membrane protein</topology>
    </subcellularLocation>
</comment>
<evidence type="ECO:0000256" key="4">
    <source>
        <dbReference type="ARBA" id="ARBA00023136"/>
    </source>
</evidence>
<gene>
    <name evidence="9" type="ORF">SCAR479_12318</name>
</gene>
<feature type="transmembrane region" description="Helical" evidence="7">
    <location>
        <begin position="246"/>
        <end position="270"/>
    </location>
</feature>
<feature type="transmembrane region" description="Helical" evidence="7">
    <location>
        <begin position="204"/>
        <end position="226"/>
    </location>
</feature>
<feature type="transmembrane region" description="Helical" evidence="7">
    <location>
        <begin position="123"/>
        <end position="145"/>
    </location>
</feature>
<dbReference type="PANTHER" id="PTHR33048:SF42">
    <property type="entry name" value="INTEGRAL MEMBRANE PROTEIN"/>
    <property type="match status" value="1"/>
</dbReference>
<accession>A0ABR2XB31</accession>
<keyword evidence="4 7" id="KW-0472">Membrane</keyword>
<feature type="transmembrane region" description="Helical" evidence="7">
    <location>
        <begin position="165"/>
        <end position="192"/>
    </location>
</feature>
<feature type="domain" description="Rhodopsin" evidence="8">
    <location>
        <begin position="34"/>
        <end position="270"/>
    </location>
</feature>
<feature type="transmembrane region" description="Helical" evidence="7">
    <location>
        <begin position="92"/>
        <end position="111"/>
    </location>
</feature>
<dbReference type="Pfam" id="PF20684">
    <property type="entry name" value="Fung_rhodopsin"/>
    <property type="match status" value="1"/>
</dbReference>